<dbReference type="EMBL" id="JADBEL010000042">
    <property type="protein sequence ID" value="MBE1556948.1"/>
    <property type="molecule type" value="Genomic_DNA"/>
</dbReference>
<keyword evidence="5" id="KW-0804">Transcription</keyword>
<dbReference type="GO" id="GO:0006352">
    <property type="term" value="P:DNA-templated transcription initiation"/>
    <property type="evidence" value="ECO:0007669"/>
    <property type="project" value="InterPro"/>
</dbReference>
<name>A0A927MN13_9BACL</name>
<dbReference type="InterPro" id="IPR014284">
    <property type="entry name" value="RNA_pol_sigma-70_dom"/>
</dbReference>
<dbReference type="InterPro" id="IPR007627">
    <property type="entry name" value="RNA_pol_sigma70_r2"/>
</dbReference>
<dbReference type="Gene3D" id="1.10.10.10">
    <property type="entry name" value="Winged helix-like DNA-binding domain superfamily/Winged helix DNA-binding domain"/>
    <property type="match status" value="1"/>
</dbReference>
<protein>
    <submittedName>
        <fullName evidence="8">RNA polymerase sigma-70 factor (ECF subfamily)</fullName>
    </submittedName>
</protein>
<evidence type="ECO:0000313" key="9">
    <source>
        <dbReference type="Proteomes" id="UP000658225"/>
    </source>
</evidence>
<dbReference type="NCBIfam" id="TIGR02937">
    <property type="entry name" value="sigma70-ECF"/>
    <property type="match status" value="1"/>
</dbReference>
<dbReference type="AlphaFoldDB" id="A0A927MN13"/>
<dbReference type="InterPro" id="IPR039425">
    <property type="entry name" value="RNA_pol_sigma-70-like"/>
</dbReference>
<dbReference type="SUPFAM" id="SSF88946">
    <property type="entry name" value="Sigma2 domain of RNA polymerase sigma factors"/>
    <property type="match status" value="1"/>
</dbReference>
<dbReference type="CDD" id="cd06171">
    <property type="entry name" value="Sigma70_r4"/>
    <property type="match status" value="1"/>
</dbReference>
<feature type="domain" description="RNA polymerase sigma-70 region 2" evidence="6">
    <location>
        <begin position="19"/>
        <end position="81"/>
    </location>
</feature>
<keyword evidence="3" id="KW-0731">Sigma factor</keyword>
<evidence type="ECO:0000256" key="1">
    <source>
        <dbReference type="ARBA" id="ARBA00010641"/>
    </source>
</evidence>
<dbReference type="Pfam" id="PF04545">
    <property type="entry name" value="Sigma70_r4"/>
    <property type="match status" value="1"/>
</dbReference>
<proteinExistence type="inferred from homology"/>
<dbReference type="SUPFAM" id="SSF88659">
    <property type="entry name" value="Sigma3 and sigma4 domains of RNA polymerase sigma factors"/>
    <property type="match status" value="1"/>
</dbReference>
<organism evidence="8 9">
    <name type="scientific">Sporosarcina limicola</name>
    <dbReference type="NCBI Taxonomy" id="34101"/>
    <lineage>
        <taxon>Bacteria</taxon>
        <taxon>Bacillati</taxon>
        <taxon>Bacillota</taxon>
        <taxon>Bacilli</taxon>
        <taxon>Bacillales</taxon>
        <taxon>Caryophanaceae</taxon>
        <taxon>Sporosarcina</taxon>
    </lineage>
</organism>
<comment type="similarity">
    <text evidence="1">Belongs to the sigma-70 factor family. ECF subfamily.</text>
</comment>
<dbReference type="Gene3D" id="1.10.1740.10">
    <property type="match status" value="1"/>
</dbReference>
<evidence type="ECO:0000256" key="2">
    <source>
        <dbReference type="ARBA" id="ARBA00023015"/>
    </source>
</evidence>
<evidence type="ECO:0000256" key="3">
    <source>
        <dbReference type="ARBA" id="ARBA00023082"/>
    </source>
</evidence>
<dbReference type="Proteomes" id="UP000658225">
    <property type="component" value="Unassembled WGS sequence"/>
</dbReference>
<dbReference type="InterPro" id="IPR007630">
    <property type="entry name" value="RNA_pol_sigma70_r4"/>
</dbReference>
<dbReference type="Pfam" id="PF04542">
    <property type="entry name" value="Sigma70_r2"/>
    <property type="match status" value="1"/>
</dbReference>
<keyword evidence="4" id="KW-0238">DNA-binding</keyword>
<dbReference type="InterPro" id="IPR013324">
    <property type="entry name" value="RNA_pol_sigma_r3/r4-like"/>
</dbReference>
<evidence type="ECO:0000256" key="5">
    <source>
        <dbReference type="ARBA" id="ARBA00023163"/>
    </source>
</evidence>
<dbReference type="PANTHER" id="PTHR43133:SF60">
    <property type="entry name" value="RNA POLYMERASE SIGMA FACTOR SIGV"/>
    <property type="match status" value="1"/>
</dbReference>
<comment type="caution">
    <text evidence="8">The sequence shown here is derived from an EMBL/GenBank/DDBJ whole genome shotgun (WGS) entry which is preliminary data.</text>
</comment>
<feature type="domain" description="RNA polymerase sigma-70 region 4" evidence="7">
    <location>
        <begin position="121"/>
        <end position="169"/>
    </location>
</feature>
<sequence>MQNKLNITEQLEYILHEEYNSNKLYIIALSITKDSYLAEDVVQDSFIKMKEKYHKLEDKEKLKPWLKKIVRNTAINVYIQQKKMRERLVFDYNLENEVCLKNSVEEIIDQKVNEEFANQLISKLEPQFRQVIILRYKKDLTLNEIAQDLNISLGTVKSRLNRSLFKLKKYL</sequence>
<evidence type="ECO:0000259" key="7">
    <source>
        <dbReference type="Pfam" id="PF04545"/>
    </source>
</evidence>
<keyword evidence="2" id="KW-0805">Transcription regulation</keyword>
<evidence type="ECO:0000259" key="6">
    <source>
        <dbReference type="Pfam" id="PF04542"/>
    </source>
</evidence>
<dbReference type="InterPro" id="IPR013325">
    <property type="entry name" value="RNA_pol_sigma_r2"/>
</dbReference>
<evidence type="ECO:0000256" key="4">
    <source>
        <dbReference type="ARBA" id="ARBA00023125"/>
    </source>
</evidence>
<gene>
    <name evidence="8" type="ORF">H4683_004074</name>
</gene>
<accession>A0A927MN13</accession>
<evidence type="ECO:0000313" key="8">
    <source>
        <dbReference type="EMBL" id="MBE1556948.1"/>
    </source>
</evidence>
<dbReference type="GO" id="GO:0003677">
    <property type="term" value="F:DNA binding"/>
    <property type="evidence" value="ECO:0007669"/>
    <property type="project" value="UniProtKB-KW"/>
</dbReference>
<dbReference type="GO" id="GO:0016987">
    <property type="term" value="F:sigma factor activity"/>
    <property type="evidence" value="ECO:0007669"/>
    <property type="project" value="UniProtKB-KW"/>
</dbReference>
<dbReference type="RefSeq" id="WP_192600549.1">
    <property type="nucleotide sequence ID" value="NZ_JADBEL010000042.1"/>
</dbReference>
<reference evidence="8" key="1">
    <citation type="submission" date="2020-10" db="EMBL/GenBank/DDBJ databases">
        <title>Genomic Encyclopedia of Type Strains, Phase IV (KMG-IV): sequencing the most valuable type-strain genomes for metagenomic binning, comparative biology and taxonomic classification.</title>
        <authorList>
            <person name="Goeker M."/>
        </authorList>
    </citation>
    <scope>NUCLEOTIDE SEQUENCE</scope>
    <source>
        <strain evidence="8">DSM 13886</strain>
    </source>
</reference>
<dbReference type="InterPro" id="IPR036388">
    <property type="entry name" value="WH-like_DNA-bd_sf"/>
</dbReference>
<keyword evidence="9" id="KW-1185">Reference proteome</keyword>
<dbReference type="PANTHER" id="PTHR43133">
    <property type="entry name" value="RNA POLYMERASE ECF-TYPE SIGMA FACTO"/>
    <property type="match status" value="1"/>
</dbReference>